<dbReference type="AlphaFoldDB" id="A0A4R6Y1M6"/>
<dbReference type="Proteomes" id="UP000294480">
    <property type="component" value="Unassembled WGS sequence"/>
</dbReference>
<feature type="chain" id="PRO_5020533451" description="Conjugal transfer protein TraN" evidence="1">
    <location>
        <begin position="24"/>
        <end position="393"/>
    </location>
</feature>
<comment type="caution">
    <text evidence="2">The sequence shown here is derived from an EMBL/GenBank/DDBJ whole genome shotgun (WGS) entry which is preliminary data.</text>
</comment>
<dbReference type="EMBL" id="SNZE01000023">
    <property type="protein sequence ID" value="TDR30295.1"/>
    <property type="molecule type" value="Genomic_DNA"/>
</dbReference>
<sequence length="393" mass="42756">MSGWGQSLRRVAVMLFIAGQAWAQTSVTDAVNSMSGLSQGALDNIQKGDPAQAVPKYTDQNANESLYGGGDVLPTDPGSNKISGCAVNPAKPNIYDRQDCESVNFVMKNRKVRPNITVTNKDPIIAGNRPITNDPRDTLEKYKWIVPTNSDGSFGNLPSGACSPTTISTPATYEERKCTFYKGSENFLCKAPLVVEVKPHFNYLCQDSSAVNSTGACSKVLHVNCINDCVALSDVSITQFSQFVHPMNITTQQMGGGVTQVTIQGSTVGGRYAAATITIGNKSNMEYIKVISSNRTLNDTRNNRDTAAIGVYPGFVNYSNWGPAVSIGQNFWGMLNNASQLKPGTNTMQLWSNDSRNYNYIMVIEYKRAAATCNQSCSESLENNCTSYEQRSR</sequence>
<gene>
    <name evidence="2" type="ORF">DFR44_12319</name>
</gene>
<keyword evidence="3" id="KW-1185">Reference proteome</keyword>
<evidence type="ECO:0008006" key="4">
    <source>
        <dbReference type="Google" id="ProtNLM"/>
    </source>
</evidence>
<evidence type="ECO:0000256" key="1">
    <source>
        <dbReference type="SAM" id="SignalP"/>
    </source>
</evidence>
<name>A0A4R6Y1M6_9BURK</name>
<accession>A0A4R6Y1M6</accession>
<evidence type="ECO:0000313" key="2">
    <source>
        <dbReference type="EMBL" id="TDR30295.1"/>
    </source>
</evidence>
<keyword evidence="1" id="KW-0732">Signal</keyword>
<reference evidence="2 3" key="1">
    <citation type="submission" date="2019-03" db="EMBL/GenBank/DDBJ databases">
        <title>Genomic Encyclopedia of Type Strains, Phase IV (KMG-IV): sequencing the most valuable type-strain genomes for metagenomic binning, comparative biology and taxonomic classification.</title>
        <authorList>
            <person name="Goeker M."/>
        </authorList>
    </citation>
    <scope>NUCLEOTIDE SEQUENCE [LARGE SCALE GENOMIC DNA]</scope>
    <source>
        <strain evidence="2 3">DSM 102852</strain>
    </source>
</reference>
<proteinExistence type="predicted"/>
<organism evidence="2 3">
    <name type="scientific">Hydromonas duriensis</name>
    <dbReference type="NCBI Taxonomy" id="1527608"/>
    <lineage>
        <taxon>Bacteria</taxon>
        <taxon>Pseudomonadati</taxon>
        <taxon>Pseudomonadota</taxon>
        <taxon>Betaproteobacteria</taxon>
        <taxon>Burkholderiales</taxon>
        <taxon>Burkholderiaceae</taxon>
        <taxon>Hydromonas</taxon>
    </lineage>
</organism>
<dbReference type="RefSeq" id="WP_133621275.1">
    <property type="nucleotide sequence ID" value="NZ_SNZE01000023.1"/>
</dbReference>
<evidence type="ECO:0000313" key="3">
    <source>
        <dbReference type="Proteomes" id="UP000294480"/>
    </source>
</evidence>
<feature type="signal peptide" evidence="1">
    <location>
        <begin position="1"/>
        <end position="23"/>
    </location>
</feature>
<protein>
    <recommendedName>
        <fullName evidence="4">Conjugal transfer protein TraN</fullName>
    </recommendedName>
</protein>
<dbReference type="OrthoDB" id="6942220at2"/>